<keyword evidence="2" id="KW-1185">Reference proteome</keyword>
<protein>
    <submittedName>
        <fullName evidence="1">Uncharacterized protein</fullName>
    </submittedName>
</protein>
<reference evidence="2" key="1">
    <citation type="submission" date="2016-10" db="EMBL/GenBank/DDBJ databases">
        <authorList>
            <person name="Varghese N."/>
            <person name="Submissions S."/>
        </authorList>
    </citation>
    <scope>NUCLEOTIDE SEQUENCE [LARGE SCALE GENOMIC DNA]</scope>
    <source>
        <strain evidence="2">DSM 25030</strain>
    </source>
</reference>
<evidence type="ECO:0000313" key="1">
    <source>
        <dbReference type="EMBL" id="SDW94757.1"/>
    </source>
</evidence>
<dbReference type="RefSeq" id="WP_090297730.1">
    <property type="nucleotide sequence ID" value="NZ_FNKI01000003.1"/>
</dbReference>
<dbReference type="AlphaFoldDB" id="A0A1H2XPJ0"/>
<accession>A0A1H2XPJ0</accession>
<name>A0A1H2XPJ0_9FLAO</name>
<dbReference type="Proteomes" id="UP000199592">
    <property type="component" value="Unassembled WGS sequence"/>
</dbReference>
<organism evidence="1 2">
    <name type="scientific">Flagellimonas zhangzhouensis</name>
    <dbReference type="NCBI Taxonomy" id="1073328"/>
    <lineage>
        <taxon>Bacteria</taxon>
        <taxon>Pseudomonadati</taxon>
        <taxon>Bacteroidota</taxon>
        <taxon>Flavobacteriia</taxon>
        <taxon>Flavobacteriales</taxon>
        <taxon>Flavobacteriaceae</taxon>
        <taxon>Flagellimonas</taxon>
    </lineage>
</organism>
<sequence length="168" mass="20143">MEKYNVEHYVSPYLTYITLHDKLRIGQLIFDCKKRKITMVDTAILSEIYEKEKDGKKVTKDEYRPLNLTDDWLIKIFQFEKKYLNTNNMTVFTSQRHGLKVHKRQGNYYLGYILREKMNIGEWKGSSSSKPEILFVNELMDYCYLLKRDSLKLTKDDLKRINEVIIIN</sequence>
<gene>
    <name evidence="1" type="ORF">SAMN04487892_2759</name>
</gene>
<proteinExistence type="predicted"/>
<dbReference type="EMBL" id="FNMY01000004">
    <property type="protein sequence ID" value="SDW94757.1"/>
    <property type="molecule type" value="Genomic_DNA"/>
</dbReference>
<evidence type="ECO:0000313" key="2">
    <source>
        <dbReference type="Proteomes" id="UP000199592"/>
    </source>
</evidence>
<dbReference type="STRING" id="1073328.SAMN05216294_2765"/>
<dbReference type="OrthoDB" id="9832301at2"/>